<dbReference type="Proteomes" id="UP000241769">
    <property type="component" value="Unassembled WGS sequence"/>
</dbReference>
<feature type="transmembrane region" description="Helical" evidence="1">
    <location>
        <begin position="474"/>
        <end position="496"/>
    </location>
</feature>
<dbReference type="PANTHER" id="PTHR43081">
    <property type="entry name" value="ADENYLATE CYCLASE, TERMINAL-DIFFERENTIATION SPECIFIC-RELATED"/>
    <property type="match status" value="1"/>
</dbReference>
<dbReference type="OrthoDB" id="20045at2759"/>
<evidence type="ECO:0000259" key="2">
    <source>
        <dbReference type="PROSITE" id="PS50125"/>
    </source>
</evidence>
<dbReference type="AlphaFoldDB" id="A0A2P6NFE1"/>
<dbReference type="CDD" id="cd07302">
    <property type="entry name" value="CHD"/>
    <property type="match status" value="1"/>
</dbReference>
<evidence type="ECO:0000313" key="4">
    <source>
        <dbReference type="Proteomes" id="UP000241769"/>
    </source>
</evidence>
<dbReference type="STRING" id="1890364.A0A2P6NFE1"/>
<dbReference type="SMART" id="SM00044">
    <property type="entry name" value="CYCc"/>
    <property type="match status" value="1"/>
</dbReference>
<keyword evidence="1" id="KW-1133">Transmembrane helix</keyword>
<dbReference type="GO" id="GO:0009190">
    <property type="term" value="P:cyclic nucleotide biosynthetic process"/>
    <property type="evidence" value="ECO:0007669"/>
    <property type="project" value="InterPro"/>
</dbReference>
<proteinExistence type="predicted"/>
<name>A0A2P6NFE1_9EUKA</name>
<dbReference type="EMBL" id="MDYQ01000099">
    <property type="protein sequence ID" value="PRP82662.1"/>
    <property type="molecule type" value="Genomic_DNA"/>
</dbReference>
<comment type="caution">
    <text evidence="3">The sequence shown here is derived from an EMBL/GenBank/DDBJ whole genome shotgun (WGS) entry which is preliminary data.</text>
</comment>
<evidence type="ECO:0000313" key="3">
    <source>
        <dbReference type="EMBL" id="PRP82662.1"/>
    </source>
</evidence>
<dbReference type="Pfam" id="PF00211">
    <property type="entry name" value="Guanylate_cyc"/>
    <property type="match status" value="1"/>
</dbReference>
<keyword evidence="1" id="KW-0472">Membrane</keyword>
<keyword evidence="4" id="KW-1185">Reference proteome</keyword>
<dbReference type="SUPFAM" id="SSF55073">
    <property type="entry name" value="Nucleotide cyclase"/>
    <property type="match status" value="1"/>
</dbReference>
<feature type="domain" description="Guanylate cyclase" evidence="2">
    <location>
        <begin position="590"/>
        <end position="722"/>
    </location>
</feature>
<dbReference type="GO" id="GO:0035556">
    <property type="term" value="P:intracellular signal transduction"/>
    <property type="evidence" value="ECO:0007669"/>
    <property type="project" value="InterPro"/>
</dbReference>
<sequence>MLTSWSTAIWIVRSEPHDSYMLNLETIASAFVILPSVLTDLVWEAFGFSQLELWKHGRSSCPRFLEWSIRRLQRFVADLAVLAQQHPLCSFASDSCRTYDEAQPEQDLQQSFDSSPKRIVRLKDEKMRSDRDRSNIFRKFLSIRCVSVTCTVLFIILASTIISITGYLTQKDLRSSQLNTQQQGVNLVSQLQINEVLGYVDDSLSMLIPFVTSHSMVPAVPPSQFEMPHKTAFMNFINHMSQPRENTFFLTAYIWPSGKGQWFLCESLVYNSSYTVFFVFSGTGPNMNVSSVDFNSPIFTIPFEGNMGSSLGASAEIDCNSTGTWSLTLLPGNPQTTFCKKVNDCDRSTLSGIMLACISTEIVQTMLSDILSDIGAPNAMAYIMENNGDLVATSTKASPYNFTTGKRINVKTANLTWITMSAASYRDSPSSVTTLNYNGIDYRTQGSIVKEHNNLNWIIVVMLPLPQDNYLRNSALICAGVCVCASILFVVIILYLTRSLFELSEELEKVSRLELDLNHLSEPPFLEASKLYKSFVMMHAALSSFSKYVPKEIIGHILKSRVRALSRQRAIIDLFVQKEAIPYLKAANTTVYFQDIKGFTSLAETVDPEILADVTAEYMEAMTSIIIDHGGVIDKYIGDCIMALFNLPSSLKEHENAACHAATECAQLLKRLNKRWKSLYDFELEQRIGINSGEVLAGNIGSSQRLAFTCIGDNVNLASRVENINKYYGTSILITESTWQKIDHEIFSSRKISTVKVEGKKIETSLYEITKESKPEKKELFKMYEDALSWYDSNQLEAAKNSLEKLLQKHPKDMPSQHLMKRIDKSFVGEWDRVEVVAK</sequence>
<keyword evidence="1" id="KW-0812">Transmembrane</keyword>
<evidence type="ECO:0000256" key="1">
    <source>
        <dbReference type="SAM" id="Phobius"/>
    </source>
</evidence>
<reference evidence="3 4" key="1">
    <citation type="journal article" date="2018" name="Genome Biol. Evol.">
        <title>Multiple Roots of Fruiting Body Formation in Amoebozoa.</title>
        <authorList>
            <person name="Hillmann F."/>
            <person name="Forbes G."/>
            <person name="Novohradska S."/>
            <person name="Ferling I."/>
            <person name="Riege K."/>
            <person name="Groth M."/>
            <person name="Westermann M."/>
            <person name="Marz M."/>
            <person name="Spaller T."/>
            <person name="Winckler T."/>
            <person name="Schaap P."/>
            <person name="Glockner G."/>
        </authorList>
    </citation>
    <scope>NUCLEOTIDE SEQUENCE [LARGE SCALE GENOMIC DNA]</scope>
    <source>
        <strain evidence="3 4">Jena</strain>
    </source>
</reference>
<dbReference type="PROSITE" id="PS50125">
    <property type="entry name" value="GUANYLATE_CYCLASE_2"/>
    <property type="match status" value="1"/>
</dbReference>
<accession>A0A2P6NFE1</accession>
<dbReference type="InterPro" id="IPR050697">
    <property type="entry name" value="Adenylyl/Guanylyl_Cyclase_3/4"/>
</dbReference>
<dbReference type="PANTHER" id="PTHR43081:SF1">
    <property type="entry name" value="ADENYLATE CYCLASE, TERMINAL-DIFFERENTIATION SPECIFIC"/>
    <property type="match status" value="1"/>
</dbReference>
<dbReference type="InterPro" id="IPR001054">
    <property type="entry name" value="A/G_cyclase"/>
</dbReference>
<protein>
    <recommendedName>
        <fullName evidence="2">Guanylate cyclase domain-containing protein</fullName>
    </recommendedName>
</protein>
<dbReference type="InParanoid" id="A0A2P6NFE1"/>
<dbReference type="InterPro" id="IPR029787">
    <property type="entry name" value="Nucleotide_cyclase"/>
</dbReference>
<dbReference type="Gene3D" id="3.30.70.1230">
    <property type="entry name" value="Nucleotide cyclase"/>
    <property type="match status" value="1"/>
</dbReference>
<organism evidence="3 4">
    <name type="scientific">Planoprotostelium fungivorum</name>
    <dbReference type="NCBI Taxonomy" id="1890364"/>
    <lineage>
        <taxon>Eukaryota</taxon>
        <taxon>Amoebozoa</taxon>
        <taxon>Evosea</taxon>
        <taxon>Variosea</taxon>
        <taxon>Cavosteliida</taxon>
        <taxon>Cavosteliaceae</taxon>
        <taxon>Planoprotostelium</taxon>
    </lineage>
</organism>
<feature type="transmembrane region" description="Helical" evidence="1">
    <location>
        <begin position="141"/>
        <end position="168"/>
    </location>
</feature>
<gene>
    <name evidence="3" type="ORF">PROFUN_09773</name>
</gene>